<evidence type="ECO:0000256" key="9">
    <source>
        <dbReference type="PROSITE-ProRule" id="PRU01193"/>
    </source>
</evidence>
<proteinExistence type="predicted"/>
<keyword evidence="6 8" id="KW-0129">CBS domain</keyword>
<comment type="subcellular location">
    <subcellularLocation>
        <location evidence="1">Cell membrane</location>
        <topology evidence="1">Multi-pass membrane protein</topology>
    </subcellularLocation>
</comment>
<evidence type="ECO:0000259" key="11">
    <source>
        <dbReference type="PROSITE" id="PS51371"/>
    </source>
</evidence>
<evidence type="ECO:0000313" key="14">
    <source>
        <dbReference type="Proteomes" id="UP001218638"/>
    </source>
</evidence>
<name>A0AAF0CP92_9BACT</name>
<feature type="domain" description="CBS" evidence="11">
    <location>
        <begin position="219"/>
        <end position="281"/>
    </location>
</feature>
<feature type="transmembrane region" description="Helical" evidence="10">
    <location>
        <begin position="6"/>
        <end position="26"/>
    </location>
</feature>
<evidence type="ECO:0000256" key="8">
    <source>
        <dbReference type="PROSITE-ProRule" id="PRU00703"/>
    </source>
</evidence>
<evidence type="ECO:0000256" key="4">
    <source>
        <dbReference type="ARBA" id="ARBA00022737"/>
    </source>
</evidence>
<dbReference type="PROSITE" id="PS51846">
    <property type="entry name" value="CNNM"/>
    <property type="match status" value="1"/>
</dbReference>
<dbReference type="GO" id="GO:0005886">
    <property type="term" value="C:plasma membrane"/>
    <property type="evidence" value="ECO:0007669"/>
    <property type="project" value="UniProtKB-SubCell"/>
</dbReference>
<evidence type="ECO:0000256" key="3">
    <source>
        <dbReference type="ARBA" id="ARBA00022692"/>
    </source>
</evidence>
<keyword evidence="2" id="KW-1003">Cell membrane</keyword>
<dbReference type="InterPro" id="IPR044751">
    <property type="entry name" value="Ion_transp-like_CBS"/>
</dbReference>
<evidence type="ECO:0000259" key="12">
    <source>
        <dbReference type="PROSITE" id="PS51846"/>
    </source>
</evidence>
<evidence type="ECO:0000256" key="6">
    <source>
        <dbReference type="ARBA" id="ARBA00023122"/>
    </source>
</evidence>
<dbReference type="InterPro" id="IPR005170">
    <property type="entry name" value="Transptr-assoc_dom"/>
</dbReference>
<dbReference type="InterPro" id="IPR046342">
    <property type="entry name" value="CBS_dom_sf"/>
</dbReference>
<dbReference type="EMBL" id="CP119075">
    <property type="protein sequence ID" value="WED63619.1"/>
    <property type="molecule type" value="Genomic_DNA"/>
</dbReference>
<gene>
    <name evidence="13" type="ORF">PXH66_14880</name>
</gene>
<keyword evidence="4" id="KW-0677">Repeat</keyword>
<dbReference type="InterPro" id="IPR016169">
    <property type="entry name" value="FAD-bd_PCMH_sub2"/>
</dbReference>
<keyword evidence="3 9" id="KW-0812">Transmembrane</keyword>
<dbReference type="PROSITE" id="PS51371">
    <property type="entry name" value="CBS"/>
    <property type="match status" value="2"/>
</dbReference>
<dbReference type="Pfam" id="PF01595">
    <property type="entry name" value="CNNM"/>
    <property type="match status" value="1"/>
</dbReference>
<evidence type="ECO:0000256" key="10">
    <source>
        <dbReference type="SAM" id="Phobius"/>
    </source>
</evidence>
<protein>
    <submittedName>
        <fullName evidence="13">Hemolysin family protein</fullName>
    </submittedName>
</protein>
<dbReference type="RefSeq" id="WP_330929826.1">
    <property type="nucleotide sequence ID" value="NZ_CP119075.1"/>
</dbReference>
<dbReference type="SMART" id="SM01091">
    <property type="entry name" value="CorC_HlyC"/>
    <property type="match status" value="1"/>
</dbReference>
<dbReference type="Pfam" id="PF00571">
    <property type="entry name" value="CBS"/>
    <property type="match status" value="2"/>
</dbReference>
<dbReference type="PANTHER" id="PTHR43099">
    <property type="entry name" value="UPF0053 PROTEIN YRKA"/>
    <property type="match status" value="1"/>
</dbReference>
<feature type="domain" description="CBS" evidence="11">
    <location>
        <begin position="284"/>
        <end position="341"/>
    </location>
</feature>
<dbReference type="InterPro" id="IPR002550">
    <property type="entry name" value="CNNM"/>
</dbReference>
<dbReference type="CDD" id="cd04590">
    <property type="entry name" value="CBS_pair_CorC_HlyC_assoc"/>
    <property type="match status" value="1"/>
</dbReference>
<dbReference type="SUPFAM" id="SSF56176">
    <property type="entry name" value="FAD-binding/transporter-associated domain-like"/>
    <property type="match status" value="1"/>
</dbReference>
<dbReference type="KEGG" id="slom:PXH66_14880"/>
<evidence type="ECO:0000256" key="5">
    <source>
        <dbReference type="ARBA" id="ARBA00022989"/>
    </source>
</evidence>
<evidence type="ECO:0000313" key="13">
    <source>
        <dbReference type="EMBL" id="WED63619.1"/>
    </source>
</evidence>
<dbReference type="Gene3D" id="3.30.465.10">
    <property type="match status" value="1"/>
</dbReference>
<evidence type="ECO:0000256" key="2">
    <source>
        <dbReference type="ARBA" id="ARBA00022475"/>
    </source>
</evidence>
<accession>A0AAF0CP92</accession>
<dbReference type="Proteomes" id="UP001218638">
    <property type="component" value="Chromosome"/>
</dbReference>
<dbReference type="Pfam" id="PF03471">
    <property type="entry name" value="CorC_HlyC"/>
    <property type="match status" value="1"/>
</dbReference>
<evidence type="ECO:0000256" key="1">
    <source>
        <dbReference type="ARBA" id="ARBA00004651"/>
    </source>
</evidence>
<dbReference type="PANTHER" id="PTHR43099:SF5">
    <property type="entry name" value="HLYC_CORC FAMILY TRANSPORTER"/>
    <property type="match status" value="1"/>
</dbReference>
<feature type="domain" description="CNNM transmembrane" evidence="12">
    <location>
        <begin position="1"/>
        <end position="201"/>
    </location>
</feature>
<dbReference type="AlphaFoldDB" id="A0AAF0CP92"/>
<sequence>MLLNLIVVAALVVANGFFVAAEFALVKVRVGELKAQAAGGHGKAVRALSIHQNLDTYLSACQLGITLASLGLGWVGEPMVASSLEPLLLQLGIAIEWHHYIAFPVAFTAITFLHITLGEQVPKIYAIAKSHAVTLHVSHPLHWFTVAFKPFIWALNALSNSMLRVIGFDTEELHGGALNAAELKLLLRESKDGGHVSNKEHKMIVNVLDLEAKSARRYAVPRHTVVFLDLNESFAENLAVANRSQHTRLPLCDGGLDKCVGVIHVKDLFQQLAEQKTPHDLRALARPVSLLPETIKLQALLAHFQKKKEHLVLLVDEFGSVSGIITIENVLEEVVGAIEDEFDHEVGFITLLNAQEAEARGSCPIDHLCRAFNLPPRETEADTVAGYITELMQRIPHKGESVRDADFAFTITEATASTVVRVKIALLVEG</sequence>
<keyword evidence="5 9" id="KW-1133">Transmembrane helix</keyword>
<organism evidence="13 14">
    <name type="scientific">Synoicihabitans lomoniglobus</name>
    <dbReference type="NCBI Taxonomy" id="2909285"/>
    <lineage>
        <taxon>Bacteria</taxon>
        <taxon>Pseudomonadati</taxon>
        <taxon>Verrucomicrobiota</taxon>
        <taxon>Opitutia</taxon>
        <taxon>Opitutales</taxon>
        <taxon>Opitutaceae</taxon>
        <taxon>Synoicihabitans</taxon>
    </lineage>
</organism>
<dbReference type="Gene3D" id="3.10.580.10">
    <property type="entry name" value="CBS-domain"/>
    <property type="match status" value="1"/>
</dbReference>
<dbReference type="InterPro" id="IPR000644">
    <property type="entry name" value="CBS_dom"/>
</dbReference>
<evidence type="ECO:0000256" key="7">
    <source>
        <dbReference type="ARBA" id="ARBA00023136"/>
    </source>
</evidence>
<dbReference type="InterPro" id="IPR051676">
    <property type="entry name" value="UPF0053_domain"/>
</dbReference>
<keyword evidence="14" id="KW-1185">Reference proteome</keyword>
<keyword evidence="7 9" id="KW-0472">Membrane</keyword>
<dbReference type="GO" id="GO:0050660">
    <property type="term" value="F:flavin adenine dinucleotide binding"/>
    <property type="evidence" value="ECO:0007669"/>
    <property type="project" value="InterPro"/>
</dbReference>
<dbReference type="InterPro" id="IPR036318">
    <property type="entry name" value="FAD-bd_PCMH-like_sf"/>
</dbReference>
<reference evidence="13" key="1">
    <citation type="submission" date="2023-03" db="EMBL/GenBank/DDBJ databases">
        <title>Lomoglobus Profundus gen. nov., sp. nov., a novel member of the phylum Verrucomicrobia, isolated from deep-marine sediment of South China Sea.</title>
        <authorList>
            <person name="Ahmad T."/>
            <person name="Ishaq S.E."/>
            <person name="Wang F."/>
        </authorList>
    </citation>
    <scope>NUCLEOTIDE SEQUENCE</scope>
    <source>
        <strain evidence="13">LMO-M01</strain>
    </source>
</reference>
<dbReference type="SUPFAM" id="SSF54631">
    <property type="entry name" value="CBS-domain pair"/>
    <property type="match status" value="1"/>
</dbReference>